<dbReference type="VEuPathDB" id="FungiDB:PHYBLDRAFT_80396"/>
<feature type="compositionally biased region" description="Basic and acidic residues" evidence="1">
    <location>
        <begin position="519"/>
        <end position="529"/>
    </location>
</feature>
<protein>
    <submittedName>
        <fullName evidence="2">Uncharacterized protein</fullName>
    </submittedName>
</protein>
<keyword evidence="3" id="KW-1185">Reference proteome</keyword>
<feature type="compositionally biased region" description="Polar residues" evidence="1">
    <location>
        <begin position="229"/>
        <end position="251"/>
    </location>
</feature>
<dbReference type="AlphaFoldDB" id="A0A163BGS8"/>
<feature type="region of interest" description="Disordered" evidence="1">
    <location>
        <begin position="337"/>
        <end position="380"/>
    </location>
</feature>
<dbReference type="EMBL" id="KV440971">
    <property type="protein sequence ID" value="OAD81491.1"/>
    <property type="molecule type" value="Genomic_DNA"/>
</dbReference>
<feature type="compositionally biased region" description="Low complexity" evidence="1">
    <location>
        <begin position="366"/>
        <end position="380"/>
    </location>
</feature>
<evidence type="ECO:0000256" key="1">
    <source>
        <dbReference type="SAM" id="MobiDB-lite"/>
    </source>
</evidence>
<dbReference type="InParanoid" id="A0A163BGS8"/>
<gene>
    <name evidence="2" type="ORF">PHYBLDRAFT_80396</name>
</gene>
<name>A0A163BGS8_PHYB8</name>
<organism evidence="2 3">
    <name type="scientific">Phycomyces blakesleeanus (strain ATCC 8743b / DSM 1359 / FGSC 10004 / NBRC 33097 / NRRL 1555)</name>
    <dbReference type="NCBI Taxonomy" id="763407"/>
    <lineage>
        <taxon>Eukaryota</taxon>
        <taxon>Fungi</taxon>
        <taxon>Fungi incertae sedis</taxon>
        <taxon>Mucoromycota</taxon>
        <taxon>Mucoromycotina</taxon>
        <taxon>Mucoromycetes</taxon>
        <taxon>Mucorales</taxon>
        <taxon>Phycomycetaceae</taxon>
        <taxon>Phycomyces</taxon>
    </lineage>
</organism>
<dbReference type="OrthoDB" id="2363028at2759"/>
<proteinExistence type="predicted"/>
<accession>A0A163BGS8</accession>
<evidence type="ECO:0000313" key="3">
    <source>
        <dbReference type="Proteomes" id="UP000077315"/>
    </source>
</evidence>
<feature type="region of interest" description="Disordered" evidence="1">
    <location>
        <begin position="518"/>
        <end position="552"/>
    </location>
</feature>
<feature type="region of interest" description="Disordered" evidence="1">
    <location>
        <begin position="206"/>
        <end position="257"/>
    </location>
</feature>
<sequence>MLRPAKIFASFHQLRHYIHNRVSELVHPIVKVAPTPIQWKPPSGPPTAVSGVPAPHTTGTTNTTTATASIKLLLANQEHQKLLFVLQQQFPIVKIFSAPFHRPCPVSFTRATTQQNLGLYYQTQFRRTITSFSSGTHSGTPVTFSCGFPRTATVGYARVPFAARQFSTAKSPLMVFQGPTTTTTTNTTAQQANTVFSHVSSRIFSPIGSKLGPAKDENDPNDKAKSDSQDNSTSGSGSVFKNSINGLNGRSKSVKEHYHQKEPLEAYNRLARHEIKGIYDLVFSPVQKHAAGLVRRESVSRIRHCPPAPQKSFTPYDYICHQDFTVQSTGLAKRFLHPRQCQRTKEPPDPRHVFRGTDPPDHHHNQQQQQQNHHRNNNYNNRNYNYSVYISIPLDSIQMTDWEVESLSVSIKSIASLCSHYQHLLSLLHRLYRHADFESQLQGSELKLYFPSRVLQIDDSTEFKINRNRNSTNINSNINPNYSHQNSRHTLVDIARHWLRSVDLDPEDNNARFVVKQTDPQKEKEKEKEEEVYDETYFQQQEKEYDHGDYHRYDKKAMGPEYFRGIQQFLDHVDDLIETGPAFGPSFGQH</sequence>
<evidence type="ECO:0000313" key="2">
    <source>
        <dbReference type="EMBL" id="OAD81491.1"/>
    </source>
</evidence>
<feature type="compositionally biased region" description="Basic and acidic residues" evidence="1">
    <location>
        <begin position="541"/>
        <end position="552"/>
    </location>
</feature>
<dbReference type="GeneID" id="29004485"/>
<dbReference type="Proteomes" id="UP000077315">
    <property type="component" value="Unassembled WGS sequence"/>
</dbReference>
<dbReference type="RefSeq" id="XP_018299531.1">
    <property type="nucleotide sequence ID" value="XM_018443580.1"/>
</dbReference>
<feature type="compositionally biased region" description="Basic and acidic residues" evidence="1">
    <location>
        <begin position="213"/>
        <end position="228"/>
    </location>
</feature>
<feature type="compositionally biased region" description="Basic and acidic residues" evidence="1">
    <location>
        <begin position="343"/>
        <end position="352"/>
    </location>
</feature>
<reference evidence="3" key="1">
    <citation type="submission" date="2015-06" db="EMBL/GenBank/DDBJ databases">
        <title>Expansion of signal transduction pathways in fungi by whole-genome duplication.</title>
        <authorList>
            <consortium name="DOE Joint Genome Institute"/>
            <person name="Corrochano L.M."/>
            <person name="Kuo A."/>
            <person name="Marcet-Houben M."/>
            <person name="Polaino S."/>
            <person name="Salamov A."/>
            <person name="Villalobos J.M."/>
            <person name="Alvarez M.I."/>
            <person name="Avalos J."/>
            <person name="Benito E.P."/>
            <person name="Benoit I."/>
            <person name="Burger G."/>
            <person name="Camino L.P."/>
            <person name="Canovas D."/>
            <person name="Cerda-Olmedo E."/>
            <person name="Cheng J.-F."/>
            <person name="Dominguez A."/>
            <person name="Elias M."/>
            <person name="Eslava A.P."/>
            <person name="Glaser F."/>
            <person name="Grimwood J."/>
            <person name="Gutierrez G."/>
            <person name="Heitman J."/>
            <person name="Henrissat B."/>
            <person name="Iturriaga E.A."/>
            <person name="Lang B.F."/>
            <person name="Lavin J.L."/>
            <person name="Lee S."/>
            <person name="Li W."/>
            <person name="Lindquist E."/>
            <person name="Lopez-Garcia S."/>
            <person name="Luque E.M."/>
            <person name="Marcos A.T."/>
            <person name="Martin J."/>
            <person name="McCluskey K."/>
            <person name="Medina H.R."/>
            <person name="Miralles-Duran A."/>
            <person name="Miyazaki A."/>
            <person name="Munoz-Torres E."/>
            <person name="Oguiza J.A."/>
            <person name="Ohm R."/>
            <person name="Olmedo M."/>
            <person name="Orejas M."/>
            <person name="Ortiz-Castellanos L."/>
            <person name="Pisabarro A.G."/>
            <person name="Rodriguez-Romero J."/>
            <person name="Ruiz-Herrera J."/>
            <person name="Ruiz-Vazquez R."/>
            <person name="Sanz C."/>
            <person name="Schackwitz W."/>
            <person name="Schmutz J."/>
            <person name="Shahriari M."/>
            <person name="Shelest E."/>
            <person name="Silva-Franco F."/>
            <person name="Soanes D."/>
            <person name="Syed K."/>
            <person name="Tagua V.G."/>
            <person name="Talbot N.J."/>
            <person name="Thon M."/>
            <person name="De vries R.P."/>
            <person name="Wiebenga A."/>
            <person name="Yadav J.S."/>
            <person name="Braun E.L."/>
            <person name="Baker S."/>
            <person name="Garre V."/>
            <person name="Horwitz B."/>
            <person name="Torres-Martinez S."/>
            <person name="Idnurm A."/>
            <person name="Herrera-Estrella A."/>
            <person name="Gabaldon T."/>
            <person name="Grigoriev I.V."/>
        </authorList>
    </citation>
    <scope>NUCLEOTIDE SEQUENCE [LARGE SCALE GENOMIC DNA]</scope>
    <source>
        <strain evidence="3">NRRL 1555(-)</strain>
    </source>
</reference>